<dbReference type="InterPro" id="IPR016161">
    <property type="entry name" value="Ald_DH/histidinol_DH"/>
</dbReference>
<keyword evidence="1" id="KW-0560">Oxidoreductase</keyword>
<dbReference type="EMBL" id="LCOK01000051">
    <property type="protein sequence ID" value="KKU75449.1"/>
    <property type="molecule type" value="Genomic_DNA"/>
</dbReference>
<dbReference type="InterPro" id="IPR016162">
    <property type="entry name" value="Ald_DH_N"/>
</dbReference>
<dbReference type="Pfam" id="PF00171">
    <property type="entry name" value="Aldedh"/>
    <property type="match status" value="1"/>
</dbReference>
<dbReference type="GO" id="GO:0016491">
    <property type="term" value="F:oxidoreductase activity"/>
    <property type="evidence" value="ECO:0007669"/>
    <property type="project" value="UniProtKB-KW"/>
</dbReference>
<dbReference type="AlphaFoldDB" id="A0A0G1T105"/>
<evidence type="ECO:0000313" key="3">
    <source>
        <dbReference type="EMBL" id="KKU75449.1"/>
    </source>
</evidence>
<organism evidence="3 4">
    <name type="scientific">Candidatus Giovannonibacteria bacterium GW2011_GWB1_47_6b</name>
    <dbReference type="NCBI Taxonomy" id="1618655"/>
    <lineage>
        <taxon>Bacteria</taxon>
        <taxon>Candidatus Giovannoniibacteriota</taxon>
    </lineage>
</organism>
<comment type="caution">
    <text evidence="3">The sequence shown here is derived from an EMBL/GenBank/DDBJ whole genome shotgun (WGS) entry which is preliminary data.</text>
</comment>
<dbReference type="PANTHER" id="PTHR11699">
    <property type="entry name" value="ALDEHYDE DEHYDROGENASE-RELATED"/>
    <property type="match status" value="1"/>
</dbReference>
<name>A0A0G1T105_9BACT</name>
<gene>
    <name evidence="3" type="ORF">UY02_C0051G0009</name>
</gene>
<evidence type="ECO:0000259" key="2">
    <source>
        <dbReference type="Pfam" id="PF00171"/>
    </source>
</evidence>
<evidence type="ECO:0000313" key="4">
    <source>
        <dbReference type="Proteomes" id="UP000034682"/>
    </source>
</evidence>
<dbReference type="Gene3D" id="3.40.605.10">
    <property type="entry name" value="Aldehyde Dehydrogenase, Chain A, domain 1"/>
    <property type="match status" value="1"/>
</dbReference>
<dbReference type="InterPro" id="IPR015590">
    <property type="entry name" value="Aldehyde_DH_dom"/>
</dbReference>
<dbReference type="Proteomes" id="UP000034682">
    <property type="component" value="Unassembled WGS sequence"/>
</dbReference>
<reference evidence="3 4" key="1">
    <citation type="journal article" date="2015" name="Nature">
        <title>rRNA introns, odd ribosomes, and small enigmatic genomes across a large radiation of phyla.</title>
        <authorList>
            <person name="Brown C.T."/>
            <person name="Hug L.A."/>
            <person name="Thomas B.C."/>
            <person name="Sharon I."/>
            <person name="Castelle C.J."/>
            <person name="Singh A."/>
            <person name="Wilkins M.J."/>
            <person name="Williams K.H."/>
            <person name="Banfield J.F."/>
        </authorList>
    </citation>
    <scope>NUCLEOTIDE SEQUENCE [LARGE SCALE GENOMIC DNA]</scope>
</reference>
<dbReference type="SUPFAM" id="SSF53720">
    <property type="entry name" value="ALDH-like"/>
    <property type="match status" value="1"/>
</dbReference>
<sequence length="206" mass="23556">MERLASVNPSNYQILGEVMASDRHEVEEKVRLARKAQKEWANLGLDNRVTILRRVVEEFKRCKETFATLESREMGMPINEALMDYDGTLAFAEWYLDNAEKYLSPETTFENESEIHRVFREPRGVAAVIIPWNYPFLNFIWSSFQSLIAGNAVVLKHAEECPLSGRMIEFVVSRILPEGVFSEVYGDGRVGQCLVQQDVNMIGFVG</sequence>
<protein>
    <submittedName>
        <fullName evidence="3">Aldehyde dehydrogenase protein</fullName>
    </submittedName>
</protein>
<feature type="non-terminal residue" evidence="3">
    <location>
        <position position="206"/>
    </location>
</feature>
<accession>A0A0G1T105</accession>
<proteinExistence type="predicted"/>
<evidence type="ECO:0000256" key="1">
    <source>
        <dbReference type="ARBA" id="ARBA00023002"/>
    </source>
</evidence>
<feature type="domain" description="Aldehyde dehydrogenase" evidence="2">
    <location>
        <begin position="3"/>
        <end position="206"/>
    </location>
</feature>